<evidence type="ECO:0000313" key="2">
    <source>
        <dbReference type="Proteomes" id="UP000001631"/>
    </source>
</evidence>
<organism evidence="1 2">
    <name type="scientific">Ajellomyces capsulatus (strain G186AR / H82 / ATCC MYA-2454 / RMSCC 2432)</name>
    <name type="common">Darling's disease fungus</name>
    <name type="synonym">Histoplasma capsulatum</name>
    <dbReference type="NCBI Taxonomy" id="447093"/>
    <lineage>
        <taxon>Eukaryota</taxon>
        <taxon>Fungi</taxon>
        <taxon>Dikarya</taxon>
        <taxon>Ascomycota</taxon>
        <taxon>Pezizomycotina</taxon>
        <taxon>Eurotiomycetes</taxon>
        <taxon>Eurotiomycetidae</taxon>
        <taxon>Onygenales</taxon>
        <taxon>Ajellomycetaceae</taxon>
        <taxon>Histoplasma</taxon>
    </lineage>
</organism>
<protein>
    <submittedName>
        <fullName evidence="1">Uncharacterized protein</fullName>
    </submittedName>
</protein>
<dbReference type="GeneID" id="69036571"/>
<dbReference type="Proteomes" id="UP000001631">
    <property type="component" value="Unassembled WGS sequence"/>
</dbReference>
<proteinExistence type="predicted"/>
<sequence>MLQEKLSPSRFSSLVTLPILCVTILHDPNQSLHALVDSRRNDCYPQHAVKENCIFNKLIKGGNVRNQVCRKIEIHAVLRLGPPLERVGISSFQNYHCVDGFPRNSEHIEPSRALRDLLSELNKSEYCPKY</sequence>
<dbReference type="InParanoid" id="C0NK75"/>
<accession>C0NK75</accession>
<evidence type="ECO:0000313" key="1">
    <source>
        <dbReference type="EMBL" id="EEH08266.1"/>
    </source>
</evidence>
<dbReference type="EMBL" id="GG663366">
    <property type="protein sequence ID" value="EEH08266.1"/>
    <property type="molecule type" value="Genomic_DNA"/>
</dbReference>
<dbReference type="HOGENOM" id="CLU_1937520_0_0_1"/>
<name>C0NK75_AJECG</name>
<keyword evidence="2" id="KW-1185">Reference proteome</keyword>
<dbReference type="RefSeq" id="XP_045288747.1">
    <property type="nucleotide sequence ID" value="XM_045430604.1"/>
</dbReference>
<gene>
    <name evidence="1" type="ORF">HCBG_03555</name>
</gene>
<reference evidence="1" key="1">
    <citation type="submission" date="2009-02" db="EMBL/GenBank/DDBJ databases">
        <title>The Genome Sequence of Ajellomyces capsulatus strain G186AR.</title>
        <authorList>
            <consortium name="The Broad Institute Genome Sequencing Platform"/>
            <person name="Champion M."/>
            <person name="Cuomo C."/>
            <person name="Ma L.-J."/>
            <person name="Henn M.R."/>
            <person name="Sil A."/>
            <person name="Goldman B."/>
            <person name="Young S.K."/>
            <person name="Kodira C.D."/>
            <person name="Zeng Q."/>
            <person name="Koehrsen M."/>
            <person name="Alvarado L."/>
            <person name="Berlin A."/>
            <person name="Borenstein D."/>
            <person name="Chen Z."/>
            <person name="Engels R."/>
            <person name="Freedman E."/>
            <person name="Gellesch M."/>
            <person name="Goldberg J."/>
            <person name="Griggs A."/>
            <person name="Gujja S."/>
            <person name="Heiman D."/>
            <person name="Hepburn T."/>
            <person name="Howarth C."/>
            <person name="Jen D."/>
            <person name="Larson L."/>
            <person name="Lewis B."/>
            <person name="Mehta T."/>
            <person name="Park D."/>
            <person name="Pearson M."/>
            <person name="Roberts A."/>
            <person name="Saif S."/>
            <person name="Shea T."/>
            <person name="Shenoy N."/>
            <person name="Sisk P."/>
            <person name="Stolte C."/>
            <person name="Sykes S."/>
            <person name="Walk T."/>
            <person name="White J."/>
            <person name="Yandava C."/>
            <person name="Klein B."/>
            <person name="McEwen J.G."/>
            <person name="Puccia R."/>
            <person name="Goldman G.H."/>
            <person name="Felipe M.S."/>
            <person name="Nino-Vega G."/>
            <person name="San-Blas G."/>
            <person name="Taylor J."/>
            <person name="Mendoza L."/>
            <person name="Galagan J."/>
            <person name="Nusbaum C."/>
            <person name="Birren B."/>
        </authorList>
    </citation>
    <scope>NUCLEOTIDE SEQUENCE</scope>
    <source>
        <strain evidence="1">G186AR</strain>
    </source>
</reference>
<dbReference type="AlphaFoldDB" id="C0NK75"/>